<name>A0A519BC47_9DELT</name>
<evidence type="ECO:0000256" key="3">
    <source>
        <dbReference type="ARBA" id="ARBA00022679"/>
    </source>
</evidence>
<dbReference type="Pfam" id="PF00535">
    <property type="entry name" value="Glycos_transf_2"/>
    <property type="match status" value="1"/>
</dbReference>
<dbReference type="SUPFAM" id="SSF53448">
    <property type="entry name" value="Nucleotide-diphospho-sugar transferases"/>
    <property type="match status" value="1"/>
</dbReference>
<dbReference type="InterPro" id="IPR001173">
    <property type="entry name" value="Glyco_trans_2-like"/>
</dbReference>
<dbReference type="CDD" id="cd06442">
    <property type="entry name" value="DPM1_like"/>
    <property type="match status" value="1"/>
</dbReference>
<dbReference type="EMBL" id="SGBD01000001">
    <property type="protein sequence ID" value="RZD14851.1"/>
    <property type="molecule type" value="Genomic_DNA"/>
</dbReference>
<proteinExistence type="inferred from homology"/>
<gene>
    <name evidence="5" type="ORF">EVJ47_00780</name>
</gene>
<organism evidence="5 6">
    <name type="scientific">Candidatus Acidulodesulfobacterium ferriphilum</name>
    <dbReference type="NCBI Taxonomy" id="2597223"/>
    <lineage>
        <taxon>Bacteria</taxon>
        <taxon>Deltaproteobacteria</taxon>
        <taxon>Candidatus Acidulodesulfobacterales</taxon>
        <taxon>Candidatus Acidulodesulfobacterium</taxon>
    </lineage>
</organism>
<dbReference type="Proteomes" id="UP000320813">
    <property type="component" value="Unassembled WGS sequence"/>
</dbReference>
<dbReference type="GO" id="GO:0009247">
    <property type="term" value="P:glycolipid biosynthetic process"/>
    <property type="evidence" value="ECO:0007669"/>
    <property type="project" value="TreeGrafter"/>
</dbReference>
<dbReference type="FunFam" id="3.90.550.10:FF:000122">
    <property type="entry name" value="Dolichol-phosphate mannosyltransferase subunit 1"/>
    <property type="match status" value="1"/>
</dbReference>
<evidence type="ECO:0000259" key="4">
    <source>
        <dbReference type="Pfam" id="PF00535"/>
    </source>
</evidence>
<feature type="domain" description="Glycosyltransferase 2-like" evidence="4">
    <location>
        <begin position="5"/>
        <end position="192"/>
    </location>
</feature>
<dbReference type="AlphaFoldDB" id="A0A519BC47"/>
<keyword evidence="2" id="KW-0328">Glycosyltransferase</keyword>
<dbReference type="InterPro" id="IPR029044">
    <property type="entry name" value="Nucleotide-diphossugar_trans"/>
</dbReference>
<evidence type="ECO:0000256" key="1">
    <source>
        <dbReference type="ARBA" id="ARBA00006739"/>
    </source>
</evidence>
<dbReference type="PANTHER" id="PTHR43398">
    <property type="entry name" value="DOLICHOL-PHOSPHATE MANNOSYLTRANSFERASE SUBUNIT 1"/>
    <property type="match status" value="1"/>
</dbReference>
<keyword evidence="3" id="KW-0808">Transferase</keyword>
<dbReference type="GO" id="GO:0004582">
    <property type="term" value="F:dolichyl-phosphate beta-D-mannosyltransferase activity"/>
    <property type="evidence" value="ECO:0007669"/>
    <property type="project" value="InterPro"/>
</dbReference>
<reference evidence="5 6" key="1">
    <citation type="submission" date="2019-01" db="EMBL/GenBank/DDBJ databases">
        <title>Insights into ecological role of a new deltaproteobacterial order Candidatus Sinidesulfobacterales (Sva0485) by metagenomics and metatranscriptomics.</title>
        <authorList>
            <person name="Tan S."/>
            <person name="Liu J."/>
            <person name="Fang Y."/>
            <person name="Hedlund B.P."/>
            <person name="Lian Z.H."/>
            <person name="Huang L.Y."/>
            <person name="Li J.T."/>
            <person name="Huang L.N."/>
            <person name="Li W.J."/>
            <person name="Jiang H.C."/>
            <person name="Dong H.L."/>
            <person name="Shu W.S."/>
        </authorList>
    </citation>
    <scope>NUCLEOTIDE SEQUENCE [LARGE SCALE GENOMIC DNA]</scope>
    <source>
        <strain evidence="5">AP3</strain>
    </source>
</reference>
<comment type="similarity">
    <text evidence="1">Belongs to the glycosyltransferase 2 family.</text>
</comment>
<dbReference type="Gene3D" id="3.90.550.10">
    <property type="entry name" value="Spore Coat Polysaccharide Biosynthesis Protein SpsA, Chain A"/>
    <property type="match status" value="1"/>
</dbReference>
<comment type="caution">
    <text evidence="5">The sequence shown here is derived from an EMBL/GenBank/DDBJ whole genome shotgun (WGS) entry which is preliminary data.</text>
</comment>
<dbReference type="GO" id="GO:0016020">
    <property type="term" value="C:membrane"/>
    <property type="evidence" value="ECO:0007669"/>
    <property type="project" value="GOC"/>
</dbReference>
<sequence length="258" mass="29180">MKILVAIPTYNERENVGRMIESVLNLNENEAVRGLNVTISLVIIDDNSQDGTQEIIKGFTFGNQKRFHPVEGGVRGGNLFLISREKKLGLGTAYVAAFKFAMDGGFDYVITMDCDFSHNPDEIAGFINLMNDKKCGMIVGSRYNGGIRIINWSMKRLLISYFANIYAKLVTGVKISDLTGGFNMYDVNCLKKVNLNGISSRGYAFQIEMKYRMKKADCILWEYPIIFYERTKGKSKMSNGIIFEAFFAVIRLRLGLYK</sequence>
<evidence type="ECO:0000313" key="5">
    <source>
        <dbReference type="EMBL" id="RZD14851.1"/>
    </source>
</evidence>
<protein>
    <submittedName>
        <fullName evidence="5">Polyprenol monophosphomannose synthase</fullName>
    </submittedName>
</protein>
<evidence type="ECO:0000256" key="2">
    <source>
        <dbReference type="ARBA" id="ARBA00022676"/>
    </source>
</evidence>
<accession>A0A519BC47</accession>
<evidence type="ECO:0000313" key="6">
    <source>
        <dbReference type="Proteomes" id="UP000320813"/>
    </source>
</evidence>
<dbReference type="PANTHER" id="PTHR43398:SF1">
    <property type="entry name" value="DOLICHOL-PHOSPHATE MANNOSYLTRANSFERASE SUBUNIT 1"/>
    <property type="match status" value="1"/>
</dbReference>
<dbReference type="InterPro" id="IPR039528">
    <property type="entry name" value="DPM1-like"/>
</dbReference>